<reference evidence="2 3" key="1">
    <citation type="submission" date="2022-09" db="EMBL/GenBank/DDBJ databases">
        <title>Interaction between co-microsymbionts with complementary sets of symbiotic genes in legume-rhizobium systems.</title>
        <authorList>
            <person name="Safronova V."/>
            <person name="Sazanova A."/>
            <person name="Afonin A."/>
            <person name="Chirak E."/>
        </authorList>
    </citation>
    <scope>NUCLEOTIDE SEQUENCE [LARGE SCALE GENOMIC DNA]</scope>
    <source>
        <strain evidence="2 3">A18/4-1</strain>
    </source>
</reference>
<protein>
    <submittedName>
        <fullName evidence="2">Uncharacterized protein</fullName>
    </submittedName>
</protein>
<feature type="signal peptide" evidence="1">
    <location>
        <begin position="1"/>
        <end position="20"/>
    </location>
</feature>
<evidence type="ECO:0000313" key="2">
    <source>
        <dbReference type="EMBL" id="UXN71595.1"/>
    </source>
</evidence>
<evidence type="ECO:0000313" key="3">
    <source>
        <dbReference type="Proteomes" id="UP001061862"/>
    </source>
</evidence>
<evidence type="ECO:0000256" key="1">
    <source>
        <dbReference type="SAM" id="SignalP"/>
    </source>
</evidence>
<sequence>MRPLALAPLALALLAAPAWAQVEEPVPTDCTSLFDTLGMLTRGPDSRIEDTATGCVVTNTYFGASYSRTAIGQITLEVDDLFGAIAGHSRPAKLELSVTNIRVSPEMDDSPLTAYILETQQAPFDLHLAYSWDEASGVFNLDDLSMTMPALGSLTIKARLAGVSDIPDAPAEPTDYLRGNVEKLSLTLDNRGLFTAFAVPVLVGNLPYDEDPRPAIAATQKTIVALIEAQPESQINASSKAALTRFVNDFPKPNGFYQFEITPIGAPVSFESLIAPNDDMVGLLELLARFNLSAEYQPAAAE</sequence>
<gene>
    <name evidence="2" type="ORF">N8A98_10610</name>
</gene>
<dbReference type="EMBL" id="CP104965">
    <property type="protein sequence ID" value="UXN71595.1"/>
    <property type="molecule type" value="Genomic_DNA"/>
</dbReference>
<proteinExistence type="predicted"/>
<dbReference type="RefSeq" id="WP_262171226.1">
    <property type="nucleotide sequence ID" value="NZ_CP104965.1"/>
</dbReference>
<organism evidence="2 3">
    <name type="scientific">Devosia neptuniae</name>
    <dbReference type="NCBI Taxonomy" id="191302"/>
    <lineage>
        <taxon>Bacteria</taxon>
        <taxon>Pseudomonadati</taxon>
        <taxon>Pseudomonadota</taxon>
        <taxon>Alphaproteobacteria</taxon>
        <taxon>Hyphomicrobiales</taxon>
        <taxon>Devosiaceae</taxon>
        <taxon>Devosia</taxon>
    </lineage>
</organism>
<keyword evidence="3" id="KW-1185">Reference proteome</keyword>
<feature type="chain" id="PRO_5047312434" evidence="1">
    <location>
        <begin position="21"/>
        <end position="302"/>
    </location>
</feature>
<dbReference type="Proteomes" id="UP001061862">
    <property type="component" value="Chromosome"/>
</dbReference>
<keyword evidence="1" id="KW-0732">Signal</keyword>
<name>A0ABY6CHA4_9HYPH</name>
<accession>A0ABY6CHA4</accession>